<organism evidence="1 2">
    <name type="scientific">Pseudorhodoferax soli</name>
    <dbReference type="NCBI Taxonomy" id="545864"/>
    <lineage>
        <taxon>Bacteria</taxon>
        <taxon>Pseudomonadati</taxon>
        <taxon>Pseudomonadota</taxon>
        <taxon>Betaproteobacteria</taxon>
        <taxon>Burkholderiales</taxon>
        <taxon>Comamonadaceae</taxon>
    </lineage>
</organism>
<gene>
    <name evidence="1" type="ORF">DES41_101328</name>
</gene>
<accession>A0A368Y627</accession>
<protein>
    <submittedName>
        <fullName evidence="1">Uncharacterized protein</fullName>
    </submittedName>
</protein>
<name>A0A368Y627_9BURK</name>
<dbReference type="EMBL" id="QPJK01000001">
    <property type="protein sequence ID" value="RCW75733.1"/>
    <property type="molecule type" value="Genomic_DNA"/>
</dbReference>
<keyword evidence="2" id="KW-1185">Reference proteome</keyword>
<dbReference type="Proteomes" id="UP000252884">
    <property type="component" value="Unassembled WGS sequence"/>
</dbReference>
<proteinExistence type="predicted"/>
<dbReference type="OrthoDB" id="9204561at2"/>
<evidence type="ECO:0000313" key="1">
    <source>
        <dbReference type="EMBL" id="RCW75733.1"/>
    </source>
</evidence>
<dbReference type="RefSeq" id="WP_114465307.1">
    <property type="nucleotide sequence ID" value="NZ_QPJK01000001.1"/>
</dbReference>
<dbReference type="AlphaFoldDB" id="A0A368Y627"/>
<comment type="caution">
    <text evidence="1">The sequence shown here is derived from an EMBL/GenBank/DDBJ whole genome shotgun (WGS) entry which is preliminary data.</text>
</comment>
<evidence type="ECO:0000313" key="2">
    <source>
        <dbReference type="Proteomes" id="UP000252884"/>
    </source>
</evidence>
<sequence>MSLLQPTKELLQFLQKNPGVRSQIRAAPDRTLLYAGEFFRPVWQELSELKRSNAQMATKEILPDVLARISTHGMPYPNLLLWAKEIDKLPQEVWKQNGFVIWRALSGLFASNAVGAVSFSVGSRISKDHKVFAATEIAVLARNPNVDAMTKDILAYFQRCVQTKQANMNFGFIAG</sequence>
<reference evidence="1 2" key="1">
    <citation type="submission" date="2018-07" db="EMBL/GenBank/DDBJ databases">
        <title>Genomic Encyclopedia of Type Strains, Phase IV (KMG-IV): sequencing the most valuable type-strain genomes for metagenomic binning, comparative biology and taxonomic classification.</title>
        <authorList>
            <person name="Goeker M."/>
        </authorList>
    </citation>
    <scope>NUCLEOTIDE SEQUENCE [LARGE SCALE GENOMIC DNA]</scope>
    <source>
        <strain evidence="1 2">DSM 21634</strain>
    </source>
</reference>